<proteinExistence type="predicted"/>
<reference evidence="3 4" key="1">
    <citation type="journal article" date="2020" name="Genomics">
        <title>Complete, high-quality genomes from long-read metagenomic sequencing of two wolf lichen thalli reveals enigmatic genome architecture.</title>
        <authorList>
            <person name="McKenzie S.K."/>
            <person name="Walston R.F."/>
            <person name="Allen J.L."/>
        </authorList>
    </citation>
    <scope>NUCLEOTIDE SEQUENCE [LARGE SCALE GENOMIC DNA]</scope>
    <source>
        <strain evidence="3">WasteWater2</strain>
    </source>
</reference>
<accession>A0A8H6G1Z4</accession>
<name>A0A8H6G1Z4_9LECA</name>
<keyword evidence="2" id="KW-0472">Membrane</keyword>
<dbReference type="GeneID" id="59284547"/>
<keyword evidence="2" id="KW-1133">Transmembrane helix</keyword>
<dbReference type="AlphaFoldDB" id="A0A8H6G1Z4"/>
<gene>
    <name evidence="3" type="ORF">HO173_002876</name>
</gene>
<evidence type="ECO:0000256" key="1">
    <source>
        <dbReference type="SAM" id="MobiDB-lite"/>
    </source>
</evidence>
<comment type="caution">
    <text evidence="3">The sequence shown here is derived from an EMBL/GenBank/DDBJ whole genome shotgun (WGS) entry which is preliminary data.</text>
</comment>
<dbReference type="EMBL" id="JACCJC010000007">
    <property type="protein sequence ID" value="KAF6239004.1"/>
    <property type="molecule type" value="Genomic_DNA"/>
</dbReference>
<dbReference type="RefSeq" id="XP_037168300.1">
    <property type="nucleotide sequence ID" value="XM_037304807.1"/>
</dbReference>
<dbReference type="OrthoDB" id="444631at2759"/>
<evidence type="ECO:0000313" key="3">
    <source>
        <dbReference type="EMBL" id="KAF6239004.1"/>
    </source>
</evidence>
<sequence length="77" mass="8712">MSSIEDYPFLPPPPGQMSNFENPETRAPAIIIICSTCIALMWPIFLLRIYAKVWISHAFGWDDGQSTGPRGWIFAKI</sequence>
<feature type="transmembrane region" description="Helical" evidence="2">
    <location>
        <begin position="27"/>
        <end position="47"/>
    </location>
</feature>
<keyword evidence="4" id="KW-1185">Reference proteome</keyword>
<organism evidence="3 4">
    <name type="scientific">Letharia columbiana</name>
    <dbReference type="NCBI Taxonomy" id="112416"/>
    <lineage>
        <taxon>Eukaryota</taxon>
        <taxon>Fungi</taxon>
        <taxon>Dikarya</taxon>
        <taxon>Ascomycota</taxon>
        <taxon>Pezizomycotina</taxon>
        <taxon>Lecanoromycetes</taxon>
        <taxon>OSLEUM clade</taxon>
        <taxon>Lecanoromycetidae</taxon>
        <taxon>Lecanorales</taxon>
        <taxon>Lecanorineae</taxon>
        <taxon>Parmeliaceae</taxon>
        <taxon>Letharia</taxon>
    </lineage>
</organism>
<evidence type="ECO:0000313" key="4">
    <source>
        <dbReference type="Proteomes" id="UP000578531"/>
    </source>
</evidence>
<keyword evidence="2" id="KW-0812">Transmembrane</keyword>
<feature type="region of interest" description="Disordered" evidence="1">
    <location>
        <begin position="1"/>
        <end position="21"/>
    </location>
</feature>
<protein>
    <submittedName>
        <fullName evidence="3">Uncharacterized protein</fullName>
    </submittedName>
</protein>
<evidence type="ECO:0000256" key="2">
    <source>
        <dbReference type="SAM" id="Phobius"/>
    </source>
</evidence>
<dbReference type="Proteomes" id="UP000578531">
    <property type="component" value="Unassembled WGS sequence"/>
</dbReference>